<reference evidence="1 2" key="1">
    <citation type="submission" date="2020-09" db="EMBL/GenBank/DDBJ databases">
        <title>Complete, closed and curated genome sequences of Photobacterium damselae subsp. piscicida isolates from Australia indicate localised evolution and additional plasmid-borne pathogenicity mechanisms.</title>
        <authorList>
            <person name="Baseggio L."/>
            <person name="Silayeva O."/>
            <person name="Buller N."/>
            <person name="Landos M."/>
            <person name="Engelstaedter J."/>
            <person name="Barnes A.C."/>
        </authorList>
    </citation>
    <scope>NUCLEOTIDE SEQUENCE [LARGE SCALE GENOMIC DNA]</scope>
    <source>
        <strain evidence="1 2">AS-16-0540-1</strain>
        <plasmid evidence="1 2">unnamed2</plasmid>
    </source>
</reference>
<accession>A0A7L8AAU0</accession>
<keyword evidence="1" id="KW-0614">Plasmid</keyword>
<dbReference type="AlphaFoldDB" id="A0A7L8AAU0"/>
<geneLocation type="plasmid" evidence="1 2">
    <name>unnamed2</name>
</geneLocation>
<gene>
    <name evidence="1" type="ORF">IC627_22905</name>
</gene>
<evidence type="ECO:0000313" key="1">
    <source>
        <dbReference type="EMBL" id="QOD59100.1"/>
    </source>
</evidence>
<organism evidence="1 2">
    <name type="scientific">Photobacterium damsela subsp. piscicida</name>
    <name type="common">Pasteurella piscicida</name>
    <dbReference type="NCBI Taxonomy" id="38294"/>
    <lineage>
        <taxon>Bacteria</taxon>
        <taxon>Pseudomonadati</taxon>
        <taxon>Pseudomonadota</taxon>
        <taxon>Gammaproteobacteria</taxon>
        <taxon>Vibrionales</taxon>
        <taxon>Vibrionaceae</taxon>
        <taxon>Photobacterium</taxon>
    </lineage>
</organism>
<sequence>MNGKCICDKNYAIRIIGVVMLIRNITNSLSVMDGINNNDSIKYLLERWKLNCSSSEALDCDVFLSEIEASNETGVLSLQYLSNLSSIPYIPEKITKLEIMFCDNLEEIPQLPDTIKNITISDCPKLNISRFPKDIESISIDMSNYSGWNKSLPDIPSGLISFSAKNGSYLPQLPSNLSSLSLIDFVTIPPLDLPCNLQKIEIHNSQLLPLINSLPLGLKELELGNVLLDEKISIDDYLPENLERLSLIICENIILPKKLPSNLQYILLSSMKEIKWDIKPENIPKGLDITTDLVKISHELLKREDIKFSGKSTGEASLFTEGDVVYGLTEERVRITSLLKSIYDITNKDIIIQNSLTNAVWNPRVKDKYNSDEFIRHSLNDYSRGEDFKKFLTNHKNYNVTDERFFDLSKEDLWMKTSKAGLEFQTKIRHRNVIFTLDTLFNSIDEIAGKEGKHGDAITAHELRWIYRHRNNEDVKENVKFFLHGEAISHEDVFSLPAWERYNPKNSHE</sequence>
<dbReference type="Gene3D" id="3.80.10.10">
    <property type="entry name" value="Ribonuclease Inhibitor"/>
    <property type="match status" value="1"/>
</dbReference>
<dbReference type="InterPro" id="IPR032675">
    <property type="entry name" value="LRR_dom_sf"/>
</dbReference>
<dbReference type="EMBL" id="CP061858">
    <property type="protein sequence ID" value="QOD59100.1"/>
    <property type="molecule type" value="Genomic_DNA"/>
</dbReference>
<name>A0A7L8AAU0_PHODP</name>
<protein>
    <submittedName>
        <fullName evidence="1">Type III secretion system protein</fullName>
    </submittedName>
</protein>
<proteinExistence type="predicted"/>
<dbReference type="Proteomes" id="UP000516656">
    <property type="component" value="Plasmid unnamed2"/>
</dbReference>
<evidence type="ECO:0000313" key="2">
    <source>
        <dbReference type="Proteomes" id="UP000516656"/>
    </source>
</evidence>